<gene>
    <name evidence="2" type="ORF">XAC3562_150013</name>
</gene>
<dbReference type="EMBL" id="CCXZ01000057">
    <property type="protein sequence ID" value="CEG14911.1"/>
    <property type="molecule type" value="Genomic_DNA"/>
</dbReference>
<dbReference type="AlphaFoldDB" id="A0A0U5FD91"/>
<organism evidence="2 3">
    <name type="scientific">Xanthomonas citri pv. citri</name>
    <dbReference type="NCBI Taxonomy" id="611301"/>
    <lineage>
        <taxon>Bacteria</taxon>
        <taxon>Pseudomonadati</taxon>
        <taxon>Pseudomonadota</taxon>
        <taxon>Gammaproteobacteria</taxon>
        <taxon>Lysobacterales</taxon>
        <taxon>Lysobacteraceae</taxon>
        <taxon>Xanthomonas</taxon>
    </lineage>
</organism>
<evidence type="ECO:0000313" key="3">
    <source>
        <dbReference type="Proteomes" id="UP000052230"/>
    </source>
</evidence>
<dbReference type="Proteomes" id="UP000052230">
    <property type="component" value="Unassembled WGS sequence"/>
</dbReference>
<feature type="region of interest" description="Disordered" evidence="1">
    <location>
        <begin position="18"/>
        <end position="45"/>
    </location>
</feature>
<name>A0A0U5FD91_XANCI</name>
<protein>
    <submittedName>
        <fullName evidence="2">Uncharacterized protein</fullName>
    </submittedName>
</protein>
<feature type="compositionally biased region" description="Polar residues" evidence="1">
    <location>
        <begin position="30"/>
        <end position="45"/>
    </location>
</feature>
<reference evidence="2 3" key="1">
    <citation type="submission" date="2014-09" db="EMBL/GenBank/DDBJ databases">
        <authorList>
            <person name="Regsiter A."/>
        </authorList>
    </citation>
    <scope>NUCLEOTIDE SEQUENCE [LARGE SCALE GENOMIC DNA]</scope>
</reference>
<sequence>MGRSRPAFVFVQAVSAYQSEESTDDDDQSAGPQASASDHLQECLSGTGQVSAAPWRLHTRLYHYPEEAELGPA</sequence>
<proteinExistence type="predicted"/>
<evidence type="ECO:0000313" key="2">
    <source>
        <dbReference type="EMBL" id="CEG14911.1"/>
    </source>
</evidence>
<keyword evidence="3" id="KW-1185">Reference proteome</keyword>
<comment type="caution">
    <text evidence="2">The sequence shown here is derived from an EMBL/GenBank/DDBJ whole genome shotgun (WGS) entry which is preliminary data.</text>
</comment>
<accession>A0A0U5FD91</accession>
<evidence type="ECO:0000256" key="1">
    <source>
        <dbReference type="SAM" id="MobiDB-lite"/>
    </source>
</evidence>